<sequence>MNYLDEFKKFLSSHYLSTGVRLTLGAVIPSLIFQHFGILSDMIAFPLGTLLIGSTDNPGPFHRRRNALAIAIVMCFAVACITGFLRHIHFIVFAEIIVFGMFFSLIGVYGNRANSIGLISLLVFVFNIDDHMSGDAVLRNALIFSAGGVWYLILFLVIQTLRPYLLIQQLLGENFTELGKFLSIKAGYYFAKPDYDELFTQMIHQQVLLRENHEHLREIIFKTREFVTESTNKSRVLMLMFLDSIDLFERILNSQQNYTNLHRAFDDTKVLRLFGTYINWLAAEIQQIGLAIQGGYSSRPKRDLDEAFNKCQAAFERVRQDRMTHENMEDYIMLRQILNSLQDITERIKKLHRATTYDAEISKDHKLNVGVDNFVPKQEYEPQTLLDNLSLKSSHFRHALRITLGLLIGYAASLFFDFGHGYWILLTIVTIMKPAFSITKQRNLYRIAGTLVGAVSGFLILYLIKDGTVHFVLMMLAMILAYTFLKVNYFIASVSITLYVLLWFNFLNPAHITAVLQDRVIDTVIGSVIAYFISSYVLPVWEHSQINQYIKEALQANRKYFDIVAAKFTGKNLDINDLKVTRKDAIIALANLSDNFQKMLSEPKRQQLKMEEYHQFVATSHMLTSYVASLSTYAQNNIQTEFFTEFELMIRQIDRQFQAAEDVVDGKLHGNLEIVRESLPQNHRLAELLIKRKKEIRELGIEKSAQSPARKVLSELKTINGLFELISTITIDEIKILQKVAPVKV</sequence>
<dbReference type="Pfam" id="PF12805">
    <property type="entry name" value="FUSC-like"/>
    <property type="match status" value="1"/>
</dbReference>
<evidence type="ECO:0000256" key="7">
    <source>
        <dbReference type="SAM" id="Phobius"/>
    </source>
</evidence>
<feature type="transmembrane region" description="Helical" evidence="7">
    <location>
        <begin position="471"/>
        <end position="504"/>
    </location>
</feature>
<dbReference type="InterPro" id="IPR032692">
    <property type="entry name" value="YccS_N"/>
</dbReference>
<feature type="domain" description="Integral membrane bound transporter" evidence="9">
    <location>
        <begin position="409"/>
        <end position="532"/>
    </location>
</feature>
<dbReference type="OrthoDB" id="8670769at2"/>
<keyword evidence="5 7" id="KW-0472">Membrane</keyword>
<dbReference type="PANTHER" id="PTHR30509">
    <property type="entry name" value="P-HYDROXYBENZOIC ACID EFFLUX PUMP SUBUNIT-RELATED"/>
    <property type="match status" value="1"/>
</dbReference>
<feature type="transmembrane region" description="Helical" evidence="7">
    <location>
        <begin position="524"/>
        <end position="541"/>
    </location>
</feature>
<dbReference type="InterPro" id="IPR049453">
    <property type="entry name" value="Memb_transporter_dom"/>
</dbReference>
<organism evidence="10 11">
    <name type="scientific">Dyadobacter psychrotolerans</name>
    <dbReference type="NCBI Taxonomy" id="2541721"/>
    <lineage>
        <taxon>Bacteria</taxon>
        <taxon>Pseudomonadati</taxon>
        <taxon>Bacteroidota</taxon>
        <taxon>Cytophagia</taxon>
        <taxon>Cytophagales</taxon>
        <taxon>Spirosomataceae</taxon>
        <taxon>Dyadobacter</taxon>
    </lineage>
</organism>
<evidence type="ECO:0000256" key="6">
    <source>
        <dbReference type="ARBA" id="ARBA00043993"/>
    </source>
</evidence>
<accession>A0A4R5E0Z0</accession>
<keyword evidence="4 7" id="KW-1133">Transmembrane helix</keyword>
<feature type="transmembrane region" description="Helical" evidence="7">
    <location>
        <begin position="140"/>
        <end position="158"/>
    </location>
</feature>
<feature type="transmembrane region" description="Helical" evidence="7">
    <location>
        <begin position="444"/>
        <end position="464"/>
    </location>
</feature>
<comment type="subcellular location">
    <subcellularLocation>
        <location evidence="1">Cell membrane</location>
        <topology evidence="1">Multi-pass membrane protein</topology>
    </subcellularLocation>
</comment>
<dbReference type="AlphaFoldDB" id="A0A4R5E0Z0"/>
<evidence type="ECO:0000256" key="4">
    <source>
        <dbReference type="ARBA" id="ARBA00022989"/>
    </source>
</evidence>
<keyword evidence="3 7" id="KW-0812">Transmembrane</keyword>
<feature type="transmembrane region" description="Helical" evidence="7">
    <location>
        <begin position="402"/>
        <end position="424"/>
    </location>
</feature>
<dbReference type="RefSeq" id="WP_131955994.1">
    <property type="nucleotide sequence ID" value="NZ_SMFL01000001.1"/>
</dbReference>
<proteinExistence type="inferred from homology"/>
<evidence type="ECO:0000313" key="11">
    <source>
        <dbReference type="Proteomes" id="UP000294850"/>
    </source>
</evidence>
<keyword evidence="11" id="KW-1185">Reference proteome</keyword>
<evidence type="ECO:0000256" key="2">
    <source>
        <dbReference type="ARBA" id="ARBA00022475"/>
    </source>
</evidence>
<dbReference type="PANTHER" id="PTHR30509:SF8">
    <property type="entry name" value="INNER MEMBRANE PROTEIN YCCS"/>
    <property type="match status" value="1"/>
</dbReference>
<dbReference type="EMBL" id="SMFL01000001">
    <property type="protein sequence ID" value="TDE18261.1"/>
    <property type="molecule type" value="Genomic_DNA"/>
</dbReference>
<comment type="similarity">
    <text evidence="6">Belongs to the YccS/YhfK family.</text>
</comment>
<dbReference type="GO" id="GO:0005886">
    <property type="term" value="C:plasma membrane"/>
    <property type="evidence" value="ECO:0007669"/>
    <property type="project" value="UniProtKB-SubCell"/>
</dbReference>
<comment type="caution">
    <text evidence="10">The sequence shown here is derived from an EMBL/GenBank/DDBJ whole genome shotgun (WGS) entry which is preliminary data.</text>
</comment>
<evidence type="ECO:0000313" key="10">
    <source>
        <dbReference type="EMBL" id="TDE18261.1"/>
    </source>
</evidence>
<evidence type="ECO:0000256" key="1">
    <source>
        <dbReference type="ARBA" id="ARBA00004651"/>
    </source>
</evidence>
<gene>
    <name evidence="10" type="ORF">E0F88_01595</name>
</gene>
<evidence type="ECO:0000256" key="5">
    <source>
        <dbReference type="ARBA" id="ARBA00023136"/>
    </source>
</evidence>
<feature type="transmembrane region" description="Helical" evidence="7">
    <location>
        <begin position="66"/>
        <end position="84"/>
    </location>
</feature>
<feature type="transmembrane region" description="Helical" evidence="7">
    <location>
        <begin position="32"/>
        <end position="54"/>
    </location>
</feature>
<feature type="transmembrane region" description="Helical" evidence="7">
    <location>
        <begin position="90"/>
        <end position="109"/>
    </location>
</feature>
<feature type="domain" description="Integral membrane protein YccS N-terminal" evidence="8">
    <location>
        <begin position="71"/>
        <end position="345"/>
    </location>
</feature>
<keyword evidence="2" id="KW-1003">Cell membrane</keyword>
<dbReference type="Proteomes" id="UP000294850">
    <property type="component" value="Unassembled WGS sequence"/>
</dbReference>
<evidence type="ECO:0000259" key="9">
    <source>
        <dbReference type="Pfam" id="PF13515"/>
    </source>
</evidence>
<evidence type="ECO:0000256" key="3">
    <source>
        <dbReference type="ARBA" id="ARBA00022692"/>
    </source>
</evidence>
<reference evidence="10 11" key="1">
    <citation type="submission" date="2019-03" db="EMBL/GenBank/DDBJ databases">
        <title>Dyadobacter AR-3-6 sp. nov., isolated from arctic soil.</title>
        <authorList>
            <person name="Chaudhary D.K."/>
        </authorList>
    </citation>
    <scope>NUCLEOTIDE SEQUENCE [LARGE SCALE GENOMIC DNA]</scope>
    <source>
        <strain evidence="10 11">AR-3-6</strain>
    </source>
</reference>
<dbReference type="Pfam" id="PF13515">
    <property type="entry name" value="FUSC_2"/>
    <property type="match status" value="1"/>
</dbReference>
<name>A0A4R5E0Z0_9BACT</name>
<protein>
    <submittedName>
        <fullName evidence="10">FUSC family protein</fullName>
    </submittedName>
</protein>
<evidence type="ECO:0000259" key="8">
    <source>
        <dbReference type="Pfam" id="PF12805"/>
    </source>
</evidence>